<accession>A0A7W8KGG8</accession>
<dbReference type="RefSeq" id="WP_184112813.1">
    <property type="nucleotide sequence ID" value="NZ_BNAJ01000007.1"/>
</dbReference>
<proteinExistence type="predicted"/>
<dbReference type="AlphaFoldDB" id="A0A7W8KGG8"/>
<name>A0A7W8KGG8_9DEIO</name>
<dbReference type="Proteomes" id="UP000539473">
    <property type="component" value="Unassembled WGS sequence"/>
</dbReference>
<evidence type="ECO:0000313" key="2">
    <source>
        <dbReference type="Proteomes" id="UP000539473"/>
    </source>
</evidence>
<organism evidence="1 2">
    <name type="scientific">Deinococcus metalli</name>
    <dbReference type="NCBI Taxonomy" id="1141878"/>
    <lineage>
        <taxon>Bacteria</taxon>
        <taxon>Thermotogati</taxon>
        <taxon>Deinococcota</taxon>
        <taxon>Deinococci</taxon>
        <taxon>Deinococcales</taxon>
        <taxon>Deinococcaceae</taxon>
        <taxon>Deinococcus</taxon>
    </lineage>
</organism>
<reference evidence="1 2" key="1">
    <citation type="submission" date="2020-08" db="EMBL/GenBank/DDBJ databases">
        <title>Genomic Encyclopedia of Type Strains, Phase IV (KMG-IV): sequencing the most valuable type-strain genomes for metagenomic binning, comparative biology and taxonomic classification.</title>
        <authorList>
            <person name="Goeker M."/>
        </authorList>
    </citation>
    <scope>NUCLEOTIDE SEQUENCE [LARGE SCALE GENOMIC DNA]</scope>
    <source>
        <strain evidence="1 2">DSM 27521</strain>
    </source>
</reference>
<evidence type="ECO:0000313" key="1">
    <source>
        <dbReference type="EMBL" id="MBB5377338.1"/>
    </source>
</evidence>
<gene>
    <name evidence="1" type="ORF">HNQ07_002830</name>
</gene>
<protein>
    <submittedName>
        <fullName evidence="1">Uncharacterized protein</fullName>
    </submittedName>
</protein>
<dbReference type="EMBL" id="JACHFK010000007">
    <property type="protein sequence ID" value="MBB5377338.1"/>
    <property type="molecule type" value="Genomic_DNA"/>
</dbReference>
<sequence length="136" mass="15001">MADSVRRGRKLAEQEVLAQAHQTLNLIVERKGASLSRLRHELLRLRAVVRRLPTRIRWLDDVEPQPADDTLRGTIGPQWPELGFYDGDTHHPDITESTESVGDAIDDLVDIAGDIQKALLLRASTGAITSITSSGT</sequence>
<comment type="caution">
    <text evidence="1">The sequence shown here is derived from an EMBL/GenBank/DDBJ whole genome shotgun (WGS) entry which is preliminary data.</text>
</comment>